<accession>A0ABY4PEF3</accession>
<protein>
    <submittedName>
        <fullName evidence="2">Uncharacterized protein</fullName>
    </submittedName>
</protein>
<sequence length="139" mass="15812">MSLIIGGFIAIVILLNIKNNPQIDISVYEKSFLESTNFKKMSMAITICLFLVIYILLFISMSLGVASGNLLVLLFLGCATSYYIILLRFIYFMLDRKVTGSRQMSGSFFGRCIRRYMKLGPLASMEPGDTYMLFKRVKE</sequence>
<reference evidence="2 3" key="1">
    <citation type="journal article" date="2022" name="Int. J. Syst. Evol. Microbiol.">
        <title>Apilactobacillus apisilvae sp. nov., Nicolia spurrieriana gen. nov. sp. nov., Bombilactobacillus folatiphilus sp. nov. and Bombilactobacillus thymidiniphilus sp. nov., four new lactic acid bacterial isolates from stingless bees Tetragonula carbonaria and Austroplebeia australis.</title>
        <authorList>
            <person name="Oliphant S.A."/>
            <person name="Watson-Haigh N.S."/>
            <person name="Sumby K.M."/>
            <person name="Gardner J."/>
            <person name="Groom S."/>
            <person name="Jiranek V."/>
        </authorList>
    </citation>
    <scope>NUCLEOTIDE SEQUENCE [LARGE SCALE GENOMIC DNA]</scope>
    <source>
        <strain evidence="2 3">SG4_A1</strain>
    </source>
</reference>
<dbReference type="RefSeq" id="WP_249513353.1">
    <property type="nucleotide sequence ID" value="NZ_CP093365.1"/>
</dbReference>
<dbReference type="EMBL" id="CP093365">
    <property type="protein sequence ID" value="UQS84169.1"/>
    <property type="molecule type" value="Genomic_DNA"/>
</dbReference>
<dbReference type="Proteomes" id="UP000831947">
    <property type="component" value="Chromosome"/>
</dbReference>
<keyword evidence="1" id="KW-0812">Transmembrane</keyword>
<keyword evidence="1" id="KW-0472">Membrane</keyword>
<keyword evidence="1" id="KW-1133">Transmembrane helix</keyword>
<organism evidence="2 3">
    <name type="scientific">Bombilactobacillus thymidiniphilus</name>
    <dbReference type="NCBI Taxonomy" id="2923363"/>
    <lineage>
        <taxon>Bacteria</taxon>
        <taxon>Bacillati</taxon>
        <taxon>Bacillota</taxon>
        <taxon>Bacilli</taxon>
        <taxon>Lactobacillales</taxon>
        <taxon>Lactobacillaceae</taxon>
        <taxon>Bombilactobacillus</taxon>
    </lineage>
</organism>
<keyword evidence="3" id="KW-1185">Reference proteome</keyword>
<proteinExistence type="predicted"/>
<evidence type="ECO:0000256" key="1">
    <source>
        <dbReference type="SAM" id="Phobius"/>
    </source>
</evidence>
<feature type="transmembrane region" description="Helical" evidence="1">
    <location>
        <begin position="43"/>
        <end position="64"/>
    </location>
</feature>
<gene>
    <name evidence="2" type="ORF">MOO47_03190</name>
</gene>
<feature type="transmembrane region" description="Helical" evidence="1">
    <location>
        <begin position="70"/>
        <end position="94"/>
    </location>
</feature>
<evidence type="ECO:0000313" key="3">
    <source>
        <dbReference type="Proteomes" id="UP000831947"/>
    </source>
</evidence>
<evidence type="ECO:0000313" key="2">
    <source>
        <dbReference type="EMBL" id="UQS84169.1"/>
    </source>
</evidence>
<name>A0ABY4PEF3_9LACO</name>